<evidence type="ECO:0000256" key="3">
    <source>
        <dbReference type="ARBA" id="ARBA00020007"/>
    </source>
</evidence>
<dbReference type="GO" id="GO:0005737">
    <property type="term" value="C:cytoplasm"/>
    <property type="evidence" value="ECO:0007669"/>
    <property type="project" value="InterPro"/>
</dbReference>
<sequence>MGLKVFQGTQSGKQWDANIKDINGDVLCVSQFTLYAKTSKGNKPDFHLDGVFGAMMKVDIVNEGPVTIILDTDNNRPIDPMHMHAVYKIQGTHDRTPKRSACVKLKSGSNSQRFENAASKKSNLVRITVPIYAILDKHRHDKCSNCCTNERDNKAMDRAIKQIPQTKSKECQSY</sequence>
<evidence type="ECO:0000256" key="4">
    <source>
        <dbReference type="ARBA" id="ARBA00032747"/>
    </source>
</evidence>
<name>A0A177WKN8_BATDL</name>
<proteinExistence type="inferred from homology"/>
<reference evidence="7 8" key="1">
    <citation type="submission" date="2006-10" db="EMBL/GenBank/DDBJ databases">
        <title>The Genome Sequence of Batrachochytrium dendrobatidis JEL423.</title>
        <authorList>
            <consortium name="The Broad Institute Genome Sequencing Platform"/>
            <person name="Birren B."/>
            <person name="Lander E."/>
            <person name="Galagan J."/>
            <person name="Cuomo C."/>
            <person name="Devon K."/>
            <person name="Jaffe D."/>
            <person name="Butler J."/>
            <person name="Alvarez P."/>
            <person name="Gnerre S."/>
            <person name="Grabherr M."/>
            <person name="Kleber M."/>
            <person name="Mauceli E."/>
            <person name="Brockman W."/>
            <person name="Young S."/>
            <person name="LaButti K."/>
            <person name="Sykes S."/>
            <person name="DeCaprio D."/>
            <person name="Crawford M."/>
            <person name="Koehrsen M."/>
            <person name="Engels R."/>
            <person name="Montgomery P."/>
            <person name="Pearson M."/>
            <person name="Howarth C."/>
            <person name="Larson L."/>
            <person name="White J."/>
            <person name="O'Leary S."/>
            <person name="Kodira C."/>
            <person name="Zeng Q."/>
            <person name="Yandava C."/>
            <person name="Alvarado L."/>
            <person name="Longcore J."/>
            <person name="James T."/>
        </authorList>
    </citation>
    <scope>NUCLEOTIDE SEQUENCE [LARGE SCALE GENOMIC DNA]</scope>
    <source>
        <strain evidence="7 8">JEL423</strain>
    </source>
</reference>
<evidence type="ECO:0000256" key="6">
    <source>
        <dbReference type="ARBA" id="ARBA00048018"/>
    </source>
</evidence>
<dbReference type="PANTHER" id="PTHR10472:SF5">
    <property type="entry name" value="D-AMINOACYL-TRNA DEACYLASE 1"/>
    <property type="match status" value="1"/>
</dbReference>
<organism evidence="7 8">
    <name type="scientific">Batrachochytrium dendrobatidis (strain JEL423)</name>
    <dbReference type="NCBI Taxonomy" id="403673"/>
    <lineage>
        <taxon>Eukaryota</taxon>
        <taxon>Fungi</taxon>
        <taxon>Fungi incertae sedis</taxon>
        <taxon>Chytridiomycota</taxon>
        <taxon>Chytridiomycota incertae sedis</taxon>
        <taxon>Chytridiomycetes</taxon>
        <taxon>Rhizophydiales</taxon>
        <taxon>Rhizophydiales incertae sedis</taxon>
        <taxon>Batrachochytrium</taxon>
    </lineage>
</organism>
<dbReference type="EC" id="3.1.1.96" evidence="2"/>
<evidence type="ECO:0000256" key="5">
    <source>
        <dbReference type="ARBA" id="ARBA00047676"/>
    </source>
</evidence>
<gene>
    <name evidence="7" type="ORF">BDEG_24375</name>
</gene>
<dbReference type="Proteomes" id="UP000077115">
    <property type="component" value="Unassembled WGS sequence"/>
</dbReference>
<comment type="similarity">
    <text evidence="1">Belongs to the DTD family.</text>
</comment>
<dbReference type="EMBL" id="DS022304">
    <property type="protein sequence ID" value="OAJ40668.1"/>
    <property type="molecule type" value="Genomic_DNA"/>
</dbReference>
<protein>
    <recommendedName>
        <fullName evidence="3">D-aminoacyl-tRNA deacylase</fullName>
        <ecNumber evidence="2">3.1.1.96</ecNumber>
    </recommendedName>
    <alternativeName>
        <fullName evidence="4">Gly-tRNA(Ala) deacylase</fullName>
    </alternativeName>
</protein>
<evidence type="ECO:0000313" key="7">
    <source>
        <dbReference type="EMBL" id="OAJ40668.1"/>
    </source>
</evidence>
<dbReference type="SUPFAM" id="SSF69500">
    <property type="entry name" value="DTD-like"/>
    <property type="match status" value="1"/>
</dbReference>
<evidence type="ECO:0000256" key="2">
    <source>
        <dbReference type="ARBA" id="ARBA00013056"/>
    </source>
</evidence>
<evidence type="ECO:0000313" key="8">
    <source>
        <dbReference type="Proteomes" id="UP000077115"/>
    </source>
</evidence>
<reference evidence="7 8" key="2">
    <citation type="submission" date="2016-05" db="EMBL/GenBank/DDBJ databases">
        <title>Lineage-specific infection strategies underlie the spectrum of fungal disease in amphibians.</title>
        <authorList>
            <person name="Cuomo C.A."/>
            <person name="Farrer R.A."/>
            <person name="James T."/>
            <person name="Longcore J."/>
            <person name="Birren B."/>
        </authorList>
    </citation>
    <scope>NUCLEOTIDE SEQUENCE [LARGE SCALE GENOMIC DNA]</scope>
    <source>
        <strain evidence="7 8">JEL423</strain>
    </source>
</reference>
<accession>A0A177WKN8</accession>
<dbReference type="GO" id="GO:0051500">
    <property type="term" value="F:D-tyrosyl-tRNA(Tyr) deacylase activity"/>
    <property type="evidence" value="ECO:0007669"/>
    <property type="project" value="TreeGrafter"/>
</dbReference>
<dbReference type="Pfam" id="PF02580">
    <property type="entry name" value="Tyr_Deacylase"/>
    <property type="match status" value="2"/>
</dbReference>
<dbReference type="InterPro" id="IPR003732">
    <property type="entry name" value="Daa-tRNA_deacyls_DTD"/>
</dbReference>
<dbReference type="VEuPathDB" id="FungiDB:BDEG_24375"/>
<dbReference type="PANTHER" id="PTHR10472">
    <property type="entry name" value="D-TYROSYL-TRNA TYR DEACYLASE"/>
    <property type="match status" value="1"/>
</dbReference>
<evidence type="ECO:0000256" key="1">
    <source>
        <dbReference type="ARBA" id="ARBA00009673"/>
    </source>
</evidence>
<dbReference type="InterPro" id="IPR023509">
    <property type="entry name" value="DTD-like_sf"/>
</dbReference>
<dbReference type="AlphaFoldDB" id="A0A177WKN8"/>
<dbReference type="STRING" id="403673.A0A177WKN8"/>
<dbReference type="Gene3D" id="3.50.80.10">
    <property type="entry name" value="D-tyrosyl-tRNA(Tyr) deacylase"/>
    <property type="match status" value="2"/>
</dbReference>
<comment type="catalytic activity">
    <reaction evidence="6">
        <text>a D-aminoacyl-tRNA + H2O = a tRNA + a D-alpha-amino acid + H(+)</text>
        <dbReference type="Rhea" id="RHEA:13953"/>
        <dbReference type="Rhea" id="RHEA-COMP:10123"/>
        <dbReference type="Rhea" id="RHEA-COMP:10124"/>
        <dbReference type="ChEBI" id="CHEBI:15377"/>
        <dbReference type="ChEBI" id="CHEBI:15378"/>
        <dbReference type="ChEBI" id="CHEBI:59871"/>
        <dbReference type="ChEBI" id="CHEBI:78442"/>
        <dbReference type="ChEBI" id="CHEBI:79333"/>
        <dbReference type="EC" id="3.1.1.96"/>
    </reaction>
</comment>
<comment type="catalytic activity">
    <reaction evidence="5">
        <text>glycyl-tRNA(Ala) + H2O = tRNA(Ala) + glycine + H(+)</text>
        <dbReference type="Rhea" id="RHEA:53744"/>
        <dbReference type="Rhea" id="RHEA-COMP:9657"/>
        <dbReference type="Rhea" id="RHEA-COMP:13640"/>
        <dbReference type="ChEBI" id="CHEBI:15377"/>
        <dbReference type="ChEBI" id="CHEBI:15378"/>
        <dbReference type="ChEBI" id="CHEBI:57305"/>
        <dbReference type="ChEBI" id="CHEBI:78442"/>
        <dbReference type="ChEBI" id="CHEBI:78522"/>
        <dbReference type="EC" id="3.1.1.96"/>
    </reaction>
</comment>
<dbReference type="OrthoDB" id="275783at2759"/>